<dbReference type="OrthoDB" id="1924260at2759"/>
<comment type="similarity">
    <text evidence="1">Belongs to the protein prenyltransferase subunit alpha family.</text>
</comment>
<dbReference type="EMBL" id="BSYR01000026">
    <property type="protein sequence ID" value="GMI94273.1"/>
    <property type="molecule type" value="Genomic_DNA"/>
</dbReference>
<dbReference type="Proteomes" id="UP001165190">
    <property type="component" value="Unassembled WGS sequence"/>
</dbReference>
<dbReference type="PANTHER" id="PTHR11129">
    <property type="entry name" value="PROTEIN FARNESYLTRANSFERASE ALPHA SUBUNIT/RAB GERANYLGERANYL TRANSFERASE ALPHA SUBUNIT"/>
    <property type="match status" value="1"/>
</dbReference>
<comment type="caution">
    <text evidence="5">The sequence shown here is derived from an EMBL/GenBank/DDBJ whole genome shotgun (WGS) entry which is preliminary data.</text>
</comment>
<protein>
    <submittedName>
        <fullName evidence="5">Uncharacterized protein</fullName>
    </submittedName>
</protein>
<evidence type="ECO:0000256" key="1">
    <source>
        <dbReference type="ARBA" id="ARBA00006734"/>
    </source>
</evidence>
<evidence type="ECO:0000313" key="6">
    <source>
        <dbReference type="Proteomes" id="UP001165190"/>
    </source>
</evidence>
<name>A0A9W7IF70_HIBTR</name>
<sequence>MDLLNQLETILESDPLIDELGLIHPSQFATLSKECAESGRLSVDGASGPTNTKFWNRDHKLGISTEILLPLCKATKSAFMDAMKQYKMLSHLSDDKREDYGSSTSCQSIESEVMKHSRALLLLSCDFGTAWNARKLVVLKKPQLSMFTDELLLSALVLSYSPKSEQAWSHRRWVIKMIAGKHSNLQQIVAKESELVEKIAERSKMNYRAWNHRCWLVSYMTREQMLHELTRSRDWAGLHVADNSSFHYRRRLILRVLENEQGDNFSYDVENYQVMKEELDLNEVLIKRYIGREALWLHRRFLSLCWIQHSITMCGISCHSEQKTSMDNELNIFLDKEFCLLDSCSMVQDTEFEDFEAQAMYSAIYFLWLIKQIPHFRKIEMREKLNVGNLKNILHKTCSERSFLWDFLEERFVQPAIPHFDGHYDHWSMLMENFLRSKEYWPVVESGIQEPKVGINLLDAQKADIETKKLKDLKAKTIYSKQSRVQFLK</sequence>
<dbReference type="GO" id="GO:0004662">
    <property type="term" value="F:CAAX-protein geranylgeranyltransferase activity"/>
    <property type="evidence" value="ECO:0007669"/>
    <property type="project" value="TreeGrafter"/>
</dbReference>
<evidence type="ECO:0000313" key="5">
    <source>
        <dbReference type="EMBL" id="GMI94273.1"/>
    </source>
</evidence>
<dbReference type="PANTHER" id="PTHR11129:SF10">
    <property type="entry name" value="PROTEIN PRENYLYLTRANSFERASE SUPERFAMILY PROTEIN"/>
    <property type="match status" value="1"/>
</dbReference>
<dbReference type="SUPFAM" id="SSF48439">
    <property type="entry name" value="Protein prenylyltransferase"/>
    <property type="match status" value="1"/>
</dbReference>
<keyword evidence="3" id="KW-0808">Transferase</keyword>
<dbReference type="GO" id="GO:0004660">
    <property type="term" value="F:protein farnesyltransferase activity"/>
    <property type="evidence" value="ECO:0007669"/>
    <property type="project" value="TreeGrafter"/>
</dbReference>
<evidence type="ECO:0000256" key="4">
    <source>
        <dbReference type="ARBA" id="ARBA00022737"/>
    </source>
</evidence>
<accession>A0A9W7IF70</accession>
<dbReference type="AlphaFoldDB" id="A0A9W7IF70"/>
<reference evidence="5" key="1">
    <citation type="submission" date="2023-05" db="EMBL/GenBank/DDBJ databases">
        <title>Genome and transcriptome analyses reveal genes involved in the formation of fine ridges on petal epidermal cells in Hibiscus trionum.</title>
        <authorList>
            <person name="Koshimizu S."/>
            <person name="Masuda S."/>
            <person name="Ishii T."/>
            <person name="Shirasu K."/>
            <person name="Hoshino A."/>
            <person name="Arita M."/>
        </authorList>
    </citation>
    <scope>NUCLEOTIDE SEQUENCE</scope>
    <source>
        <strain evidence="5">Hamamatsu line</strain>
    </source>
</reference>
<dbReference type="Gene3D" id="1.25.40.120">
    <property type="entry name" value="Protein prenylyltransferase"/>
    <property type="match status" value="1"/>
</dbReference>
<proteinExistence type="inferred from homology"/>
<dbReference type="Pfam" id="PF01239">
    <property type="entry name" value="PPTA"/>
    <property type="match status" value="2"/>
</dbReference>
<keyword evidence="4" id="KW-0677">Repeat</keyword>
<organism evidence="5 6">
    <name type="scientific">Hibiscus trionum</name>
    <name type="common">Flower of an hour</name>
    <dbReference type="NCBI Taxonomy" id="183268"/>
    <lineage>
        <taxon>Eukaryota</taxon>
        <taxon>Viridiplantae</taxon>
        <taxon>Streptophyta</taxon>
        <taxon>Embryophyta</taxon>
        <taxon>Tracheophyta</taxon>
        <taxon>Spermatophyta</taxon>
        <taxon>Magnoliopsida</taxon>
        <taxon>eudicotyledons</taxon>
        <taxon>Gunneridae</taxon>
        <taxon>Pentapetalae</taxon>
        <taxon>rosids</taxon>
        <taxon>malvids</taxon>
        <taxon>Malvales</taxon>
        <taxon>Malvaceae</taxon>
        <taxon>Malvoideae</taxon>
        <taxon>Hibiscus</taxon>
    </lineage>
</organism>
<dbReference type="GO" id="GO:0005965">
    <property type="term" value="C:protein farnesyltransferase complex"/>
    <property type="evidence" value="ECO:0007669"/>
    <property type="project" value="TreeGrafter"/>
</dbReference>
<dbReference type="InterPro" id="IPR002088">
    <property type="entry name" value="Prenyl_trans_a"/>
</dbReference>
<evidence type="ECO:0000256" key="2">
    <source>
        <dbReference type="ARBA" id="ARBA00022602"/>
    </source>
</evidence>
<keyword evidence="6" id="KW-1185">Reference proteome</keyword>
<gene>
    <name evidence="5" type="ORF">HRI_003096600</name>
</gene>
<evidence type="ECO:0000256" key="3">
    <source>
        <dbReference type="ARBA" id="ARBA00022679"/>
    </source>
</evidence>
<keyword evidence="2" id="KW-0637">Prenyltransferase</keyword>
<dbReference type="PROSITE" id="PS51147">
    <property type="entry name" value="PFTA"/>
    <property type="match status" value="2"/>
</dbReference>
<dbReference type="GO" id="GO:0005953">
    <property type="term" value="C:CAAX-protein geranylgeranyltransferase complex"/>
    <property type="evidence" value="ECO:0007669"/>
    <property type="project" value="TreeGrafter"/>
</dbReference>